<name>A0ABR8G0Z3_9NOSO</name>
<dbReference type="RefSeq" id="WP_190969607.1">
    <property type="nucleotide sequence ID" value="NZ_JACJTB010000034.1"/>
</dbReference>
<reference evidence="2 3" key="1">
    <citation type="journal article" date="2020" name="ISME J.">
        <title>Comparative genomics reveals insights into cyanobacterial evolution and habitat adaptation.</title>
        <authorList>
            <person name="Chen M.Y."/>
            <person name="Teng W.K."/>
            <person name="Zhao L."/>
            <person name="Hu C.X."/>
            <person name="Zhou Y.K."/>
            <person name="Han B.P."/>
            <person name="Song L.R."/>
            <person name="Shu W.S."/>
        </authorList>
    </citation>
    <scope>NUCLEOTIDE SEQUENCE [LARGE SCALE GENOMIC DNA]</scope>
    <source>
        <strain evidence="2 3">FACHB-130</strain>
    </source>
</reference>
<dbReference type="Gene3D" id="1.10.10.10">
    <property type="entry name" value="Winged helix-like DNA-binding domain superfamily/Winged helix DNA-binding domain"/>
    <property type="match status" value="1"/>
</dbReference>
<dbReference type="SUPFAM" id="SSF52540">
    <property type="entry name" value="P-loop containing nucleoside triphosphate hydrolases"/>
    <property type="match status" value="1"/>
</dbReference>
<gene>
    <name evidence="2" type="ORF">H6G74_21575</name>
</gene>
<dbReference type="SMART" id="SM00421">
    <property type="entry name" value="HTH_LUXR"/>
    <property type="match status" value="1"/>
</dbReference>
<organism evidence="2 3">
    <name type="scientific">Nostoc spongiaeforme FACHB-130</name>
    <dbReference type="NCBI Taxonomy" id="1357510"/>
    <lineage>
        <taxon>Bacteria</taxon>
        <taxon>Bacillati</taxon>
        <taxon>Cyanobacteriota</taxon>
        <taxon>Cyanophyceae</taxon>
        <taxon>Nostocales</taxon>
        <taxon>Nostocaceae</taxon>
        <taxon>Nostoc</taxon>
    </lineage>
</organism>
<evidence type="ECO:0000313" key="2">
    <source>
        <dbReference type="EMBL" id="MBD2596900.1"/>
    </source>
</evidence>
<dbReference type="InterPro" id="IPR027417">
    <property type="entry name" value="P-loop_NTPase"/>
</dbReference>
<dbReference type="SUPFAM" id="SSF46894">
    <property type="entry name" value="C-terminal effector domain of the bipartite response regulators"/>
    <property type="match status" value="1"/>
</dbReference>
<dbReference type="Pfam" id="PF00196">
    <property type="entry name" value="GerE"/>
    <property type="match status" value="1"/>
</dbReference>
<feature type="domain" description="HTH luxR-type" evidence="1">
    <location>
        <begin position="10"/>
        <end position="76"/>
    </location>
</feature>
<dbReference type="InterPro" id="IPR054501">
    <property type="entry name" value="NCH2"/>
</dbReference>
<evidence type="ECO:0000259" key="1">
    <source>
        <dbReference type="SMART" id="SM00421"/>
    </source>
</evidence>
<comment type="caution">
    <text evidence="2">The sequence shown here is derived from an EMBL/GenBank/DDBJ whole genome shotgun (WGS) entry which is preliminary data.</text>
</comment>
<accession>A0ABR8G0Z3</accession>
<dbReference type="EMBL" id="JACJTB010000034">
    <property type="protein sequence ID" value="MBD2596900.1"/>
    <property type="molecule type" value="Genomic_DNA"/>
</dbReference>
<dbReference type="InterPro" id="IPR016032">
    <property type="entry name" value="Sig_transdc_resp-reg_C-effctor"/>
</dbReference>
<sequence>MNQQHFNAVFNRLTPRRREVLLKLLANEKDEAIAKSLNIEPATVRQHVGKICRKFGLRNEFPDQRQSKRPELIALFAKYKPELLNQNTSEFSQTENFIKGKTISENHDFLGREDAISDLNKLVNEGAKVILIQAEGGVGKTTLARKWFESQGLEYLELRVGTTPQNLNSVENWVKIKLRDYFKENPEQNFMAMLEQLQRKLQTEKIGVLIDNLEPVLINGQFIDTHQSYYVELLTLLSHTNVNSITLITSREALYEYTRIKTYKLAVLKQEAWQQYFESHKITIDVDCLCEIYQAYGGNAEFMYILSGDIVTASKGNLKAYWQNNRNDLLKHRGLKLLIERQFIKLKKDNLQAYKLLCRFGYYPNHDITTPEIWLLCLLWDVPKNRRQLIIRDLCDRSLIKYTDNQYYLHPAILNLAIENYNLITDSPHIDLYNIKQDIDSIIPREDEFISFFEWMKQKSSSVISGFKKSAVRAFYFYLGITINDIVSHLCPNPVIAFFEEDFNPEIAYALGLDLTREPYDNNDIYLDFELACSFGDSPKKPDIDYSNLEPEFFTLLKEMERYILDYNGTMDFLYGGNAVYWEDEWANKIKALDEQLRLTLVKYRNIGHIWKFNHQQRELIQQYYDANKLLVYCLKNASQEVRSHIEDTLLLPIAEIEKRKLSE</sequence>
<proteinExistence type="predicted"/>
<dbReference type="Pfam" id="PF22727">
    <property type="entry name" value="NCH2"/>
    <property type="match status" value="1"/>
</dbReference>
<protein>
    <recommendedName>
        <fullName evidence="1">HTH luxR-type domain-containing protein</fullName>
    </recommendedName>
</protein>
<dbReference type="Proteomes" id="UP000603457">
    <property type="component" value="Unassembled WGS sequence"/>
</dbReference>
<dbReference type="Gene3D" id="3.40.50.300">
    <property type="entry name" value="P-loop containing nucleotide triphosphate hydrolases"/>
    <property type="match status" value="1"/>
</dbReference>
<dbReference type="InterPro" id="IPR036388">
    <property type="entry name" value="WH-like_DNA-bd_sf"/>
</dbReference>
<keyword evidence="3" id="KW-1185">Reference proteome</keyword>
<dbReference type="InterPro" id="IPR000792">
    <property type="entry name" value="Tscrpt_reg_LuxR_C"/>
</dbReference>
<evidence type="ECO:0000313" key="3">
    <source>
        <dbReference type="Proteomes" id="UP000603457"/>
    </source>
</evidence>